<reference evidence="5" key="1">
    <citation type="submission" date="2017-09" db="EMBL/GenBank/DDBJ databases">
        <title>The Reconstruction of 2,631 Draft Metagenome-Assembled Genomes from the Global Oceans.</title>
        <authorList>
            <person name="Tully B.J."/>
            <person name="Graham E.D."/>
            <person name="Heidelberg J.F."/>
        </authorList>
    </citation>
    <scope>NUCLEOTIDE SEQUENCE [LARGE SCALE GENOMIC DNA]</scope>
</reference>
<dbReference type="PANTHER" id="PTHR43861">
    <property type="entry name" value="TRANS-ACONITATE 2-METHYLTRANSFERASE-RELATED"/>
    <property type="match status" value="1"/>
</dbReference>
<evidence type="ECO:0000256" key="2">
    <source>
        <dbReference type="ARBA" id="ARBA00022679"/>
    </source>
</evidence>
<sequence length="257" mass="29651">MTIWNWSPTQYLHFGSQRLRPAIDLLRSIPADKPQVAYDLGCGPGSATVHLKARWPNAKVVGIDGSPDMLERAQQEHSEIKWQAADLTTWIPSETPDVLYSNAALHWLDNHASLFPRLINMLPQGGMLAVQMPRNFGEKTHTTIFETIRARDWKDRLLTLLRETPTQPPSFYFNLVKPMVQNLDLWETQYYFVMEGENPIVEFTKGSFLRPILNILNAKEAEAFLREYAERVGPHYPRRSDGTTIMHFRRLFMVATK</sequence>
<dbReference type="CDD" id="cd02440">
    <property type="entry name" value="AdoMet_MTases"/>
    <property type="match status" value="1"/>
</dbReference>
<dbReference type="GO" id="GO:0030798">
    <property type="term" value="F:trans-aconitate 2-methyltransferase activity"/>
    <property type="evidence" value="ECO:0007669"/>
    <property type="project" value="UniProtKB-EC"/>
</dbReference>
<dbReference type="AlphaFoldDB" id="A0A2D6YII1"/>
<organism evidence="4 5">
    <name type="scientific">SAR324 cluster bacterium</name>
    <dbReference type="NCBI Taxonomy" id="2024889"/>
    <lineage>
        <taxon>Bacteria</taxon>
        <taxon>Deltaproteobacteria</taxon>
        <taxon>SAR324 cluster</taxon>
    </lineage>
</organism>
<gene>
    <name evidence="4" type="ORF">CMN54_06105</name>
</gene>
<dbReference type="EMBL" id="NZEX01000068">
    <property type="protein sequence ID" value="MAH63008.1"/>
    <property type="molecule type" value="Genomic_DNA"/>
</dbReference>
<comment type="caution">
    <text evidence="4">The sequence shown here is derived from an EMBL/GenBank/DDBJ whole genome shotgun (WGS) entry which is preliminary data.</text>
</comment>
<evidence type="ECO:0000313" key="5">
    <source>
        <dbReference type="Proteomes" id="UP000226525"/>
    </source>
</evidence>
<dbReference type="InterPro" id="IPR029063">
    <property type="entry name" value="SAM-dependent_MTases_sf"/>
</dbReference>
<name>A0A2D6YII1_9DELT</name>
<keyword evidence="2 4" id="KW-0808">Transferase</keyword>
<evidence type="ECO:0000259" key="3">
    <source>
        <dbReference type="Pfam" id="PF13649"/>
    </source>
</evidence>
<feature type="domain" description="Methyltransferase" evidence="3">
    <location>
        <begin position="39"/>
        <end position="126"/>
    </location>
</feature>
<protein>
    <submittedName>
        <fullName evidence="4">Trans-aconitate 2-methyltransferase</fullName>
        <ecNumber evidence="4">2.1.1.144</ecNumber>
    </submittedName>
</protein>
<dbReference type="Proteomes" id="UP000226525">
    <property type="component" value="Unassembled WGS sequence"/>
</dbReference>
<evidence type="ECO:0000256" key="1">
    <source>
        <dbReference type="ARBA" id="ARBA00022603"/>
    </source>
</evidence>
<dbReference type="InterPro" id="IPR041698">
    <property type="entry name" value="Methyltransf_25"/>
</dbReference>
<dbReference type="PANTHER" id="PTHR43861:SF1">
    <property type="entry name" value="TRANS-ACONITATE 2-METHYLTRANSFERASE"/>
    <property type="match status" value="1"/>
</dbReference>
<dbReference type="Gene3D" id="1.10.150.290">
    <property type="entry name" value="S-adenosyl-L-methionine-dependent methyltransferases"/>
    <property type="match status" value="1"/>
</dbReference>
<keyword evidence="1 4" id="KW-0489">Methyltransferase</keyword>
<dbReference type="SUPFAM" id="SSF53335">
    <property type="entry name" value="S-adenosyl-L-methionine-dependent methyltransferases"/>
    <property type="match status" value="1"/>
</dbReference>
<dbReference type="Pfam" id="PF13649">
    <property type="entry name" value="Methyltransf_25"/>
    <property type="match status" value="1"/>
</dbReference>
<accession>A0A2D6YII1</accession>
<dbReference type="Gene3D" id="3.40.50.150">
    <property type="entry name" value="Vaccinia Virus protein VP39"/>
    <property type="match status" value="1"/>
</dbReference>
<proteinExistence type="predicted"/>
<dbReference type="GO" id="GO:0032259">
    <property type="term" value="P:methylation"/>
    <property type="evidence" value="ECO:0007669"/>
    <property type="project" value="UniProtKB-KW"/>
</dbReference>
<dbReference type="EC" id="2.1.1.144" evidence="4"/>
<evidence type="ECO:0000313" key="4">
    <source>
        <dbReference type="EMBL" id="MAH63008.1"/>
    </source>
</evidence>
<dbReference type="InterPro" id="IPR023149">
    <property type="entry name" value="Trans_acon_MeTrfase_C"/>
</dbReference>